<name>B2TRU8_CLOBB</name>
<accession>B2TRU8</accession>
<dbReference type="SUPFAM" id="SSF53335">
    <property type="entry name" value="S-adenosyl-L-methionine-dependent methyltransferases"/>
    <property type="match status" value="1"/>
</dbReference>
<dbReference type="PATRIC" id="fig|935198.13.peg.2290"/>
<accession>U4P6W2</accession>
<gene>
    <name evidence="1" type="ordered locus">CLL_A2333</name>
</gene>
<dbReference type="PANTHER" id="PTHR40036:SF1">
    <property type="entry name" value="MACROCIN O-METHYLTRANSFERASE"/>
    <property type="match status" value="1"/>
</dbReference>
<proteinExistence type="predicted"/>
<organism evidence="1">
    <name type="scientific">Clostridium botulinum (strain Eklund 17B / Type B)</name>
    <dbReference type="NCBI Taxonomy" id="935198"/>
    <lineage>
        <taxon>Bacteria</taxon>
        <taxon>Bacillati</taxon>
        <taxon>Bacillota</taxon>
        <taxon>Clostridia</taxon>
        <taxon>Eubacteriales</taxon>
        <taxon>Clostridiaceae</taxon>
        <taxon>Clostridium</taxon>
    </lineage>
</organism>
<reference evidence="1" key="2">
    <citation type="submission" date="2009-08" db="EMBL/GenBank/DDBJ databases">
        <authorList>
            <person name="Shrivastava S."/>
            <person name="Brinkac L.M."/>
            <person name="Dodson R.J."/>
            <person name="Harkins D.M."/>
            <person name="Durkin A.S."/>
            <person name="Sutton G."/>
        </authorList>
    </citation>
    <scope>NUCLEOTIDE SEQUENCE</scope>
    <source>
        <strain evidence="1">Eklund 17B</strain>
    </source>
</reference>
<reference evidence="1" key="1">
    <citation type="submission" date="2009-06" db="EMBL/GenBank/DDBJ databases">
        <authorList>
            <consortium name="US DOE Joint Genome Institute (JGI-PGF)"/>
            <person name="Lucas S."/>
            <person name="Copeland A."/>
            <person name="Lapidus A."/>
            <person name="Glavina del Rio T."/>
            <person name="Dalin E."/>
            <person name="Tice H."/>
            <person name="Bruce D."/>
            <person name="Goodwin L."/>
            <person name="Pitluck S."/>
            <person name="Kyrpides N."/>
            <person name="Mavromatis K."/>
            <person name="Ivanova N."/>
            <person name="Saunders E."/>
            <person name="Brettin T."/>
            <person name="Detter J.C."/>
            <person name="Han C."/>
            <person name="Larimer F."/>
            <person name="Land M."/>
            <person name="Hauser L."/>
            <person name="Markowitz V."/>
            <person name="Cheng J.-F."/>
            <person name="Hugenholtz P."/>
            <person name="Woyke T."/>
            <person name="Wu D."/>
            <person name="Gronow S."/>
            <person name="Klenk H.-P."/>
            <person name="Eisen J.A."/>
        </authorList>
    </citation>
    <scope>NUCLEOTIDE SEQUENCE</scope>
    <source>
        <strain evidence="1">Eklund 17B</strain>
    </source>
</reference>
<sequence>MEKEKIINNLLKKFIGSKLIILFGAGSRGREVLKIIESEKIGKVDCFIDNKIDENYINNVPIYKVDRLNNLNLDQFIIIICTDDRNIYLQINKQLKNLELRENENFLSSKILRRELKSDEDNPYEDYILDSTYAPWLKDKEFIDCYNKISGNTLVDIYRCYEIWCLIEQSSKLSKGIFLEIGVWRGGTGVLMAQKARLVGINENIYLCDTFNGVVKASNIDKLYKGGEHCDTSEDYVNNLINEFKIKKVKILKGIFPEDTKYLIKEEYIRFCHIDVDVYESAKDVFNFVWDRVISGGIVVFDDFGFKTCNGIAKLIEEIKNKKDSLIIENLNGHAIVIKVI</sequence>
<dbReference type="HOGENOM" id="CLU_070011_0_0_9"/>
<dbReference type="InterPro" id="IPR008884">
    <property type="entry name" value="TylF_MeTrfase"/>
</dbReference>
<dbReference type="InterPro" id="IPR029063">
    <property type="entry name" value="SAM-dependent_MTases_sf"/>
</dbReference>
<dbReference type="Gene3D" id="3.40.50.150">
    <property type="entry name" value="Vaccinia Virus protein VP39"/>
    <property type="match status" value="1"/>
</dbReference>
<dbReference type="PANTHER" id="PTHR40036">
    <property type="entry name" value="MACROCIN O-METHYLTRANSFERASE"/>
    <property type="match status" value="1"/>
</dbReference>
<dbReference type="EMBL" id="CP001056">
    <property type="protein sequence ID" value="ACD24817.1"/>
    <property type="molecule type" value="Genomic_DNA"/>
</dbReference>
<dbReference type="AlphaFoldDB" id="B2TRU8"/>
<dbReference type="Pfam" id="PF05711">
    <property type="entry name" value="TylF"/>
    <property type="match status" value="1"/>
</dbReference>
<dbReference type="Gene3D" id="3.40.50.720">
    <property type="entry name" value="NAD(P)-binding Rossmann-like Domain"/>
    <property type="match status" value="1"/>
</dbReference>
<evidence type="ECO:0000313" key="1">
    <source>
        <dbReference type="EMBL" id="ACD24817.1"/>
    </source>
</evidence>
<dbReference type="KEGG" id="cbk:CLL_A2333"/>
<protein>
    <submittedName>
        <fullName evidence="1">Uncharacterized protein</fullName>
    </submittedName>
</protein>